<dbReference type="AlphaFoldDB" id="A0A7W8ZQV4"/>
<organism evidence="5 6">
    <name type="scientific">Pedobacter cryoconitis</name>
    <dbReference type="NCBI Taxonomy" id="188932"/>
    <lineage>
        <taxon>Bacteria</taxon>
        <taxon>Pseudomonadati</taxon>
        <taxon>Bacteroidota</taxon>
        <taxon>Sphingobacteriia</taxon>
        <taxon>Sphingobacteriales</taxon>
        <taxon>Sphingobacteriaceae</taxon>
        <taxon>Pedobacter</taxon>
    </lineage>
</organism>
<proteinExistence type="predicted"/>
<dbReference type="Gene3D" id="1.10.10.60">
    <property type="entry name" value="Homeodomain-like"/>
    <property type="match status" value="1"/>
</dbReference>
<dbReference type="EMBL" id="JACHCE010000008">
    <property type="protein sequence ID" value="MBB5638368.1"/>
    <property type="molecule type" value="Genomic_DNA"/>
</dbReference>
<keyword evidence="1" id="KW-0805">Transcription regulation</keyword>
<sequence>MVSNRCRMAVKIELDKVGLSYRSIDLGEVQTKENPTQRQFELLRCALLESGFELISDKKEMLIEKIKNTIIDMVHYNDEMPKIKNSNYISEKIHYDYTYLANVFSRQTGLTIEHYIIKHKIERVKELILYKELNLTEISHLLNYSSVAHLCRQFKKVTGLTVSYFKNAQTGHRTALENI</sequence>
<reference evidence="5 6" key="1">
    <citation type="submission" date="2020-08" db="EMBL/GenBank/DDBJ databases">
        <title>Genomic Encyclopedia of Type Strains, Phase IV (KMG-V): Genome sequencing to study the core and pangenomes of soil and plant-associated prokaryotes.</title>
        <authorList>
            <person name="Whitman W."/>
        </authorList>
    </citation>
    <scope>NUCLEOTIDE SEQUENCE [LARGE SCALE GENOMIC DNA]</scope>
    <source>
        <strain evidence="5 6">S3M1</strain>
    </source>
</reference>
<feature type="domain" description="HTH araC/xylS-type" evidence="4">
    <location>
        <begin position="68"/>
        <end position="168"/>
    </location>
</feature>
<dbReference type="PANTHER" id="PTHR43280:SF2">
    <property type="entry name" value="HTH-TYPE TRANSCRIPTIONAL REGULATOR EXSA"/>
    <property type="match status" value="1"/>
</dbReference>
<keyword evidence="2 5" id="KW-0238">DNA-binding</keyword>
<evidence type="ECO:0000256" key="2">
    <source>
        <dbReference type="ARBA" id="ARBA00023125"/>
    </source>
</evidence>
<keyword evidence="3" id="KW-0804">Transcription</keyword>
<dbReference type="SMART" id="SM00342">
    <property type="entry name" value="HTH_ARAC"/>
    <property type="match status" value="1"/>
</dbReference>
<accession>A0A7W8ZQV4</accession>
<dbReference type="Pfam" id="PF12833">
    <property type="entry name" value="HTH_18"/>
    <property type="match status" value="1"/>
</dbReference>
<evidence type="ECO:0000256" key="1">
    <source>
        <dbReference type="ARBA" id="ARBA00023015"/>
    </source>
</evidence>
<dbReference type="GO" id="GO:0003700">
    <property type="term" value="F:DNA-binding transcription factor activity"/>
    <property type="evidence" value="ECO:0007669"/>
    <property type="project" value="InterPro"/>
</dbReference>
<evidence type="ECO:0000313" key="5">
    <source>
        <dbReference type="EMBL" id="MBB5638368.1"/>
    </source>
</evidence>
<dbReference type="RefSeq" id="WP_260171824.1">
    <property type="nucleotide sequence ID" value="NZ_JACHCE010000008.1"/>
</dbReference>
<dbReference type="InterPro" id="IPR009057">
    <property type="entry name" value="Homeodomain-like_sf"/>
</dbReference>
<evidence type="ECO:0000259" key="4">
    <source>
        <dbReference type="PROSITE" id="PS01124"/>
    </source>
</evidence>
<dbReference type="PANTHER" id="PTHR43280">
    <property type="entry name" value="ARAC-FAMILY TRANSCRIPTIONAL REGULATOR"/>
    <property type="match status" value="1"/>
</dbReference>
<dbReference type="InterPro" id="IPR018060">
    <property type="entry name" value="HTH_AraC"/>
</dbReference>
<dbReference type="Proteomes" id="UP000537204">
    <property type="component" value="Unassembled WGS sequence"/>
</dbReference>
<gene>
    <name evidence="5" type="ORF">HDE68_004297</name>
</gene>
<evidence type="ECO:0000256" key="3">
    <source>
        <dbReference type="ARBA" id="ARBA00023163"/>
    </source>
</evidence>
<name>A0A7W8ZQV4_9SPHI</name>
<comment type="caution">
    <text evidence="5">The sequence shown here is derived from an EMBL/GenBank/DDBJ whole genome shotgun (WGS) entry which is preliminary data.</text>
</comment>
<dbReference type="GO" id="GO:0043565">
    <property type="term" value="F:sequence-specific DNA binding"/>
    <property type="evidence" value="ECO:0007669"/>
    <property type="project" value="InterPro"/>
</dbReference>
<evidence type="ECO:0000313" key="6">
    <source>
        <dbReference type="Proteomes" id="UP000537204"/>
    </source>
</evidence>
<protein>
    <submittedName>
        <fullName evidence="5">AraC-like DNA-binding protein</fullName>
    </submittedName>
</protein>
<dbReference type="SUPFAM" id="SSF46689">
    <property type="entry name" value="Homeodomain-like"/>
    <property type="match status" value="1"/>
</dbReference>
<dbReference type="PROSITE" id="PS01124">
    <property type="entry name" value="HTH_ARAC_FAMILY_2"/>
    <property type="match status" value="1"/>
</dbReference>